<comment type="caution">
    <text evidence="1">The sequence shown here is derived from an EMBL/GenBank/DDBJ whole genome shotgun (WGS) entry which is preliminary data.</text>
</comment>
<name>A0A9D3YN22_DREPO</name>
<organism evidence="1 2">
    <name type="scientific">Dreissena polymorpha</name>
    <name type="common">Zebra mussel</name>
    <name type="synonym">Mytilus polymorpha</name>
    <dbReference type="NCBI Taxonomy" id="45954"/>
    <lineage>
        <taxon>Eukaryota</taxon>
        <taxon>Metazoa</taxon>
        <taxon>Spiralia</taxon>
        <taxon>Lophotrochozoa</taxon>
        <taxon>Mollusca</taxon>
        <taxon>Bivalvia</taxon>
        <taxon>Autobranchia</taxon>
        <taxon>Heteroconchia</taxon>
        <taxon>Euheterodonta</taxon>
        <taxon>Imparidentia</taxon>
        <taxon>Neoheterodontei</taxon>
        <taxon>Myida</taxon>
        <taxon>Dreissenoidea</taxon>
        <taxon>Dreissenidae</taxon>
        <taxon>Dreissena</taxon>
    </lineage>
</organism>
<dbReference type="InterPro" id="IPR036322">
    <property type="entry name" value="WD40_repeat_dom_sf"/>
</dbReference>
<evidence type="ECO:0000313" key="2">
    <source>
        <dbReference type="Proteomes" id="UP000828390"/>
    </source>
</evidence>
<gene>
    <name evidence="1" type="ORF">DPMN_078024</name>
</gene>
<dbReference type="EMBL" id="JAIWYP010000015">
    <property type="protein sequence ID" value="KAH3702996.1"/>
    <property type="molecule type" value="Genomic_DNA"/>
</dbReference>
<accession>A0A9D3YN22</accession>
<sequence length="56" mass="6247">MFCFSKILSINLSDSKVITGHLKGIMSLAVCRDYFALASEDCTCSLYDNPFKYTGK</sequence>
<reference evidence="1" key="2">
    <citation type="submission" date="2020-11" db="EMBL/GenBank/DDBJ databases">
        <authorList>
            <person name="McCartney M.A."/>
            <person name="Auch B."/>
            <person name="Kono T."/>
            <person name="Mallez S."/>
            <person name="Becker A."/>
            <person name="Gohl D.M."/>
            <person name="Silverstein K.A.T."/>
            <person name="Koren S."/>
            <person name="Bechman K.B."/>
            <person name="Herman A."/>
            <person name="Abrahante J.E."/>
            <person name="Garbe J."/>
        </authorList>
    </citation>
    <scope>NUCLEOTIDE SEQUENCE</scope>
    <source>
        <strain evidence="1">Duluth1</strain>
        <tissue evidence="1">Whole animal</tissue>
    </source>
</reference>
<proteinExistence type="predicted"/>
<dbReference type="Proteomes" id="UP000828390">
    <property type="component" value="Unassembled WGS sequence"/>
</dbReference>
<keyword evidence="2" id="KW-1185">Reference proteome</keyword>
<protein>
    <submittedName>
        <fullName evidence="1">Uncharacterized protein</fullName>
    </submittedName>
</protein>
<evidence type="ECO:0000313" key="1">
    <source>
        <dbReference type="EMBL" id="KAH3702996.1"/>
    </source>
</evidence>
<dbReference type="AlphaFoldDB" id="A0A9D3YN22"/>
<reference evidence="1" key="1">
    <citation type="journal article" date="2019" name="bioRxiv">
        <title>The Genome of the Zebra Mussel, Dreissena polymorpha: A Resource for Invasive Species Research.</title>
        <authorList>
            <person name="McCartney M.A."/>
            <person name="Auch B."/>
            <person name="Kono T."/>
            <person name="Mallez S."/>
            <person name="Zhang Y."/>
            <person name="Obille A."/>
            <person name="Becker A."/>
            <person name="Abrahante J.E."/>
            <person name="Garbe J."/>
            <person name="Badalamenti J.P."/>
            <person name="Herman A."/>
            <person name="Mangelson H."/>
            <person name="Liachko I."/>
            <person name="Sullivan S."/>
            <person name="Sone E.D."/>
            <person name="Koren S."/>
            <person name="Silverstein K.A.T."/>
            <person name="Beckman K.B."/>
            <person name="Gohl D.M."/>
        </authorList>
    </citation>
    <scope>NUCLEOTIDE SEQUENCE</scope>
    <source>
        <strain evidence="1">Duluth1</strain>
        <tissue evidence="1">Whole animal</tissue>
    </source>
</reference>
<dbReference type="SUPFAM" id="SSF50978">
    <property type="entry name" value="WD40 repeat-like"/>
    <property type="match status" value="1"/>
</dbReference>